<dbReference type="PANTHER" id="PTHR17204">
    <property type="entry name" value="PRE-MRNA PROCESSING PROTEIN PRP39-RELATED"/>
    <property type="match status" value="1"/>
</dbReference>
<reference evidence="6 7" key="1">
    <citation type="submission" date="2018-11" db="EMBL/GenBank/DDBJ databases">
        <authorList>
            <consortium name="Pathogen Informatics"/>
        </authorList>
    </citation>
    <scope>NUCLEOTIDE SEQUENCE [LARGE SCALE GENOMIC DNA]</scope>
</reference>
<proteinExistence type="predicted"/>
<evidence type="ECO:0000256" key="3">
    <source>
        <dbReference type="ARBA" id="ARBA00022737"/>
    </source>
</evidence>
<evidence type="ECO:0000256" key="4">
    <source>
        <dbReference type="ARBA" id="ARBA00023187"/>
    </source>
</evidence>
<dbReference type="GO" id="GO:0005634">
    <property type="term" value="C:nucleus"/>
    <property type="evidence" value="ECO:0007669"/>
    <property type="project" value="UniProtKB-SubCell"/>
</dbReference>
<keyword evidence="2" id="KW-0507">mRNA processing</keyword>
<dbReference type="EMBL" id="UYRU01043102">
    <property type="protein sequence ID" value="VDK80242.1"/>
    <property type="molecule type" value="Genomic_DNA"/>
</dbReference>
<protein>
    <recommendedName>
        <fullName evidence="8">Squamous cell carcinoma antigen recognized by T-cells 3</fullName>
    </recommendedName>
</protein>
<keyword evidence="4" id="KW-0508">mRNA splicing</keyword>
<dbReference type="Pfam" id="PF23240">
    <property type="entry name" value="HAT_PRP39_N"/>
    <property type="match status" value="1"/>
</dbReference>
<keyword evidence="5" id="KW-0539">Nucleus</keyword>
<keyword evidence="7" id="KW-1185">Reference proteome</keyword>
<organism evidence="6 7">
    <name type="scientific">Dibothriocephalus latus</name>
    <name type="common">Fish tapeworm</name>
    <name type="synonym">Diphyllobothrium latum</name>
    <dbReference type="NCBI Taxonomy" id="60516"/>
    <lineage>
        <taxon>Eukaryota</taxon>
        <taxon>Metazoa</taxon>
        <taxon>Spiralia</taxon>
        <taxon>Lophotrochozoa</taxon>
        <taxon>Platyhelminthes</taxon>
        <taxon>Cestoda</taxon>
        <taxon>Eucestoda</taxon>
        <taxon>Diphyllobothriidea</taxon>
        <taxon>Diphyllobothriidae</taxon>
        <taxon>Dibothriocephalus</taxon>
    </lineage>
</organism>
<dbReference type="GO" id="GO:0008380">
    <property type="term" value="P:RNA splicing"/>
    <property type="evidence" value="ECO:0007669"/>
    <property type="project" value="UniProtKB-KW"/>
</dbReference>
<name>A0A3P6SWP1_DIBLA</name>
<comment type="subcellular location">
    <subcellularLocation>
        <location evidence="1">Nucleus</location>
    </subcellularLocation>
</comment>
<dbReference type="PANTHER" id="PTHR17204:SF25">
    <property type="entry name" value="RRM DOMAIN-CONTAINING PROTEIN"/>
    <property type="match status" value="1"/>
</dbReference>
<keyword evidence="3" id="KW-0677">Repeat</keyword>
<evidence type="ECO:0000256" key="2">
    <source>
        <dbReference type="ARBA" id="ARBA00022664"/>
    </source>
</evidence>
<dbReference type="OrthoDB" id="6770331at2759"/>
<feature type="non-terminal residue" evidence="6">
    <location>
        <position position="250"/>
    </location>
</feature>
<dbReference type="SUPFAM" id="SSF48452">
    <property type="entry name" value="TPR-like"/>
    <property type="match status" value="1"/>
</dbReference>
<dbReference type="InterPro" id="IPR003107">
    <property type="entry name" value="HAT"/>
</dbReference>
<dbReference type="GO" id="GO:0006397">
    <property type="term" value="P:mRNA processing"/>
    <property type="evidence" value="ECO:0007669"/>
    <property type="project" value="UniProtKB-KW"/>
</dbReference>
<dbReference type="Proteomes" id="UP000281553">
    <property type="component" value="Unassembled WGS sequence"/>
</dbReference>
<evidence type="ECO:0000256" key="5">
    <source>
        <dbReference type="ARBA" id="ARBA00023242"/>
    </source>
</evidence>
<evidence type="ECO:0000313" key="7">
    <source>
        <dbReference type="Proteomes" id="UP000281553"/>
    </source>
</evidence>
<dbReference type="SMART" id="SM00386">
    <property type="entry name" value="HAT"/>
    <property type="match status" value="3"/>
</dbReference>
<gene>
    <name evidence="6" type="ORF">DILT_LOCUS3088</name>
</gene>
<dbReference type="InterPro" id="IPR011990">
    <property type="entry name" value="TPR-like_helical_dom_sf"/>
</dbReference>
<sequence length="250" mass="27468">MSFSKSSDDSSDDEVEVSEEEIQALSSQLESDPFIYDVHVQLINLLKKAGDLDRLRAAREKMASLFPLTPELWLEWIKDESSLLLEGADRSGVEDLFRRAVADYQSVDVWLEYCQFAIGGMGSGEPERIAAVRAVFELALANQGLNFAKGAVLWEIYREFETILLAQVQASSKDPEALTAQLKTIDGVFRRQLRVAHQDMQATLEEYKDFLAGLGAPLLTGGGGATGTVVELKDGIPVDCATDFSRASAK</sequence>
<evidence type="ECO:0000256" key="1">
    <source>
        <dbReference type="ARBA" id="ARBA00004123"/>
    </source>
</evidence>
<dbReference type="Gene3D" id="1.25.40.10">
    <property type="entry name" value="Tetratricopeptide repeat domain"/>
    <property type="match status" value="1"/>
</dbReference>
<accession>A0A3P6SWP1</accession>
<evidence type="ECO:0008006" key="8">
    <source>
        <dbReference type="Google" id="ProtNLM"/>
    </source>
</evidence>
<evidence type="ECO:0000313" key="6">
    <source>
        <dbReference type="EMBL" id="VDK80242.1"/>
    </source>
</evidence>
<dbReference type="AlphaFoldDB" id="A0A3P6SWP1"/>